<feature type="region of interest" description="Disordered" evidence="1">
    <location>
        <begin position="1"/>
        <end position="33"/>
    </location>
</feature>
<dbReference type="Proteomes" id="UP001465668">
    <property type="component" value="Unassembled WGS sequence"/>
</dbReference>
<sequence>MPTPQETLRAQLNTRVPASTSTPGSAKTPATPEHRYFRVIGRGTCGTIYEHSGLPAEVAIKVGSERASIKRDFNHSLRAFNATKTSCPRSEALLQIPLPLVPRPRKRLDDNDLGKLGSKGLRLEAVDAEICDGDPRVFRGAVIPAAWEGERIGAVSEVVRDALVDLYVEPDQRLNVESDDENMDCLIRVYLGAESPGPHHLEELRNAPLYLDQMISLQLDTQALAKEMAMGLATCHWGAGLDGMDIEFVLGAPRLARYRDRTELAKPQPAVKMWMLDYDKTTLIPLHGKTAELEKTDEDIVSKFSIAIHGNDPYYPRPSLDETMWDKFAEIYILGSRNILGNTKMPDEKMKRLLELPKRVIERLKELYDAEERWRRDASELVGFEDDTGRVDEGWESEKSDEDSEYPG</sequence>
<name>A0ABR2Y6F4_9PEZI</name>
<comment type="caution">
    <text evidence="3">The sequence shown here is derived from an EMBL/GenBank/DDBJ whole genome shotgun (WGS) entry which is preliminary data.</text>
</comment>
<reference evidence="3 4" key="1">
    <citation type="submission" date="2024-02" db="EMBL/GenBank/DDBJ databases">
        <title>First draft genome assembly of two strains of Seiridium cardinale.</title>
        <authorList>
            <person name="Emiliani G."/>
            <person name="Scali E."/>
        </authorList>
    </citation>
    <scope>NUCLEOTIDE SEQUENCE [LARGE SCALE GENOMIC DNA]</scope>
    <source>
        <strain evidence="3 4">BM-138-000479</strain>
    </source>
</reference>
<accession>A0ABR2Y6F4</accession>
<feature type="compositionally biased region" description="Polar residues" evidence="1">
    <location>
        <begin position="1"/>
        <end position="25"/>
    </location>
</feature>
<evidence type="ECO:0000313" key="3">
    <source>
        <dbReference type="EMBL" id="KAK9781868.1"/>
    </source>
</evidence>
<dbReference type="PANTHER" id="PTHR40780:SF2">
    <property type="entry name" value="DUF3669 DOMAIN-CONTAINING PROTEIN"/>
    <property type="match status" value="1"/>
</dbReference>
<dbReference type="PANTHER" id="PTHR40780">
    <property type="entry name" value="DUF3669 DOMAIN-CONTAINING PROTEIN"/>
    <property type="match status" value="1"/>
</dbReference>
<organism evidence="3 4">
    <name type="scientific">Seiridium cardinale</name>
    <dbReference type="NCBI Taxonomy" id="138064"/>
    <lineage>
        <taxon>Eukaryota</taxon>
        <taxon>Fungi</taxon>
        <taxon>Dikarya</taxon>
        <taxon>Ascomycota</taxon>
        <taxon>Pezizomycotina</taxon>
        <taxon>Sordariomycetes</taxon>
        <taxon>Xylariomycetidae</taxon>
        <taxon>Amphisphaeriales</taxon>
        <taxon>Sporocadaceae</taxon>
        <taxon>Seiridium</taxon>
    </lineage>
</organism>
<feature type="compositionally biased region" description="Acidic residues" evidence="1">
    <location>
        <begin position="399"/>
        <end position="408"/>
    </location>
</feature>
<evidence type="ECO:0000259" key="2">
    <source>
        <dbReference type="Pfam" id="PF12417"/>
    </source>
</evidence>
<gene>
    <name evidence="3" type="ORF">SCAR479_01739</name>
</gene>
<evidence type="ECO:0000313" key="4">
    <source>
        <dbReference type="Proteomes" id="UP001465668"/>
    </source>
</evidence>
<keyword evidence="4" id="KW-1185">Reference proteome</keyword>
<dbReference type="InterPro" id="IPR022137">
    <property type="entry name" value="Znf_prot_DUF3669"/>
</dbReference>
<feature type="compositionally biased region" description="Basic and acidic residues" evidence="1">
    <location>
        <begin position="387"/>
        <end position="398"/>
    </location>
</feature>
<feature type="domain" description="DUF3669" evidence="2">
    <location>
        <begin position="273"/>
        <end position="343"/>
    </location>
</feature>
<dbReference type="EMBL" id="JARVKM010000003">
    <property type="protein sequence ID" value="KAK9781868.1"/>
    <property type="molecule type" value="Genomic_DNA"/>
</dbReference>
<feature type="region of interest" description="Disordered" evidence="1">
    <location>
        <begin position="385"/>
        <end position="408"/>
    </location>
</feature>
<evidence type="ECO:0000256" key="1">
    <source>
        <dbReference type="SAM" id="MobiDB-lite"/>
    </source>
</evidence>
<dbReference type="Pfam" id="PF12417">
    <property type="entry name" value="DUF3669"/>
    <property type="match status" value="1"/>
</dbReference>
<proteinExistence type="predicted"/>
<protein>
    <submittedName>
        <fullName evidence="3">DUF3669 domain-containing protein</fullName>
    </submittedName>
</protein>